<dbReference type="SUPFAM" id="SSF52016">
    <property type="entry name" value="LeuD/IlvD-like"/>
    <property type="match status" value="1"/>
</dbReference>
<dbReference type="UniPathway" id="UPA00048">
    <property type="reaction ID" value="UER00071"/>
</dbReference>
<dbReference type="Gene3D" id="3.20.19.10">
    <property type="entry name" value="Aconitase, domain 4"/>
    <property type="match status" value="1"/>
</dbReference>
<evidence type="ECO:0000256" key="5">
    <source>
        <dbReference type="ARBA" id="ARBA00011271"/>
    </source>
</evidence>
<proteinExistence type="inferred from homology"/>
<dbReference type="InterPro" id="IPR004431">
    <property type="entry name" value="3-IsopropMal_deHydase_ssu"/>
</dbReference>
<dbReference type="PANTHER" id="PTHR43345:SF5">
    <property type="entry name" value="3-ISOPROPYLMALATE DEHYDRATASE SMALL SUBUNIT"/>
    <property type="match status" value="1"/>
</dbReference>
<comment type="similarity">
    <text evidence="4">Belongs to the LeuD family. LeuD type 1 subfamily.</text>
</comment>
<dbReference type="GO" id="GO:0009098">
    <property type="term" value="P:L-leucine biosynthetic process"/>
    <property type="evidence" value="ECO:0007669"/>
    <property type="project" value="UniProtKB-UniPathway"/>
</dbReference>
<evidence type="ECO:0000256" key="1">
    <source>
        <dbReference type="ARBA" id="ARBA00000491"/>
    </source>
</evidence>
<keyword evidence="7" id="KW-0432">Leucine biosynthesis</keyword>
<dbReference type="EMBL" id="LN998830">
    <property type="protein sequence ID" value="CUX76384.1"/>
    <property type="molecule type" value="Genomic_DNA"/>
</dbReference>
<dbReference type="PATRIC" id="fig|189385.5.peg.2"/>
<dbReference type="NCBIfam" id="TIGR00171">
    <property type="entry name" value="leuD"/>
    <property type="match status" value="1"/>
</dbReference>
<name>A0A143WMG1_TREPR</name>
<keyword evidence="10" id="KW-0100">Branched-chain amino acid biosynthesis</keyword>
<comment type="catalytic activity">
    <reaction evidence="1">
        <text>(2R,3S)-3-isopropylmalate = (2S)-2-isopropylmalate</text>
        <dbReference type="Rhea" id="RHEA:32287"/>
        <dbReference type="ChEBI" id="CHEBI:1178"/>
        <dbReference type="ChEBI" id="CHEBI:35121"/>
        <dbReference type="EC" id="4.2.1.33"/>
    </reaction>
</comment>
<accession>A0A143WMG1</accession>
<evidence type="ECO:0000313" key="12">
    <source>
        <dbReference type="EMBL" id="CUX76384.1"/>
    </source>
</evidence>
<organism evidence="12 13">
    <name type="scientific">Tremblaya princeps</name>
    <dbReference type="NCBI Taxonomy" id="189385"/>
    <lineage>
        <taxon>Bacteria</taxon>
        <taxon>Pseudomonadati</taxon>
        <taxon>Pseudomonadota</taxon>
        <taxon>Betaproteobacteria</taxon>
        <taxon>Candidatus Tremblayella</taxon>
    </lineage>
</organism>
<dbReference type="GO" id="GO:0009316">
    <property type="term" value="C:3-isopropylmalate dehydratase complex"/>
    <property type="evidence" value="ECO:0007669"/>
    <property type="project" value="InterPro"/>
</dbReference>
<keyword evidence="13" id="KW-1185">Reference proteome</keyword>
<dbReference type="InterPro" id="IPR015928">
    <property type="entry name" value="Aconitase/3IPM_dehydase_swvl"/>
</dbReference>
<feature type="domain" description="Aconitase A/isopropylmalate dehydratase small subunit swivel" evidence="11">
    <location>
        <begin position="14"/>
        <end position="123"/>
    </location>
</feature>
<comment type="pathway">
    <text evidence="3">Amino-acid biosynthesis; L-leucine biosynthesis; L-leucine from 3-methyl-2-oxobutanoate: step 2/4.</text>
</comment>
<keyword evidence="8" id="KW-0028">Amino-acid biosynthesis</keyword>
<evidence type="ECO:0000256" key="3">
    <source>
        <dbReference type="ARBA" id="ARBA00004729"/>
    </source>
</evidence>
<evidence type="ECO:0000256" key="6">
    <source>
        <dbReference type="ARBA" id="ARBA00011998"/>
    </source>
</evidence>
<dbReference type="Pfam" id="PF00694">
    <property type="entry name" value="Aconitase_C"/>
    <property type="match status" value="1"/>
</dbReference>
<sequence length="211" mass="23121">MQVHSHGRSMRQAQHRGIAMPLMRDNIDTDVIIPKQFLSFAGREGLGRYLFNEWRRCNRFEACCPWNSKATVLLSGSNFGCGSSREHAVWALSRHGYAAIVASSFAEIFHLNCIRNGILPIPLGSHLASEAALISGCAARRSVHVDLVGARVVFCSGRASSFGMPAFYRMALARGVSAARMILANISDILEHEAAKNPHQYTLAALIRAGR</sequence>
<dbReference type="InterPro" id="IPR033940">
    <property type="entry name" value="IPMI_Swivel"/>
</dbReference>
<dbReference type="CDD" id="cd01577">
    <property type="entry name" value="IPMI_Swivel"/>
    <property type="match status" value="1"/>
</dbReference>
<dbReference type="GO" id="GO:0003861">
    <property type="term" value="F:3-isopropylmalate dehydratase activity"/>
    <property type="evidence" value="ECO:0007669"/>
    <property type="project" value="UniProtKB-EC"/>
</dbReference>
<keyword evidence="9 12" id="KW-0456">Lyase</keyword>
<evidence type="ECO:0000256" key="9">
    <source>
        <dbReference type="ARBA" id="ARBA00023239"/>
    </source>
</evidence>
<evidence type="ECO:0000256" key="4">
    <source>
        <dbReference type="ARBA" id="ARBA00009845"/>
    </source>
</evidence>
<evidence type="ECO:0000256" key="10">
    <source>
        <dbReference type="ARBA" id="ARBA00023304"/>
    </source>
</evidence>
<evidence type="ECO:0000256" key="2">
    <source>
        <dbReference type="ARBA" id="ARBA00002695"/>
    </source>
</evidence>
<evidence type="ECO:0000313" key="13">
    <source>
        <dbReference type="Proteomes" id="UP000075244"/>
    </source>
</evidence>
<comment type="function">
    <text evidence="2">Catalyzes the isomerization between 2-isopropylmalate and 3-isopropylmalate, via the formation of 2-isopropylmaleate.</text>
</comment>
<reference evidence="13" key="1">
    <citation type="submission" date="2016-01" db="EMBL/GenBank/DDBJ databases">
        <authorList>
            <person name="Husnik F."/>
        </authorList>
    </citation>
    <scope>NUCLEOTIDE SEQUENCE [LARGE SCALE GENOMIC DNA]</scope>
</reference>
<dbReference type="InterPro" id="IPR000573">
    <property type="entry name" value="AconitaseA/IPMdHydase_ssu_swvl"/>
</dbReference>
<evidence type="ECO:0000259" key="11">
    <source>
        <dbReference type="Pfam" id="PF00694"/>
    </source>
</evidence>
<comment type="subunit">
    <text evidence="5">Heterodimer of LeuC and LeuD.</text>
</comment>
<protein>
    <recommendedName>
        <fullName evidence="6">3-isopropylmalate dehydratase</fullName>
        <ecNumber evidence="6">4.2.1.33</ecNumber>
    </recommendedName>
</protein>
<dbReference type="PANTHER" id="PTHR43345">
    <property type="entry name" value="3-ISOPROPYLMALATE DEHYDRATASE SMALL SUBUNIT 2-RELATED-RELATED"/>
    <property type="match status" value="1"/>
</dbReference>
<dbReference type="AlphaFoldDB" id="A0A143WMG1"/>
<dbReference type="EC" id="4.2.1.33" evidence="6"/>
<evidence type="ECO:0000256" key="8">
    <source>
        <dbReference type="ARBA" id="ARBA00022605"/>
    </source>
</evidence>
<evidence type="ECO:0000256" key="7">
    <source>
        <dbReference type="ARBA" id="ARBA00022430"/>
    </source>
</evidence>
<dbReference type="Proteomes" id="UP000075244">
    <property type="component" value="Chromosome I"/>
</dbReference>
<dbReference type="InterPro" id="IPR050075">
    <property type="entry name" value="LeuD"/>
</dbReference>
<gene>
    <name evidence="12" type="primary">leuD</name>
    <name evidence="12" type="ORF">PLON_TP00002</name>
</gene>